<comment type="caution">
    <text evidence="1">The sequence shown here is derived from an EMBL/GenBank/DDBJ whole genome shotgun (WGS) entry which is preliminary data.</text>
</comment>
<evidence type="ECO:0000313" key="1">
    <source>
        <dbReference type="EMBL" id="HIT37691.1"/>
    </source>
</evidence>
<accession>A0A9D1KC04</accession>
<proteinExistence type="predicted"/>
<sequence length="315" mass="38350">MEYNKEEFEKYYNNYLDIKENIENVKRNNFNLLKNEKLKKTVEFYNNLNMEEQEIFISINCNTLFNCYFFNLKKINELETTLRSLVSSFYQSDAFPFSKEEYCFYIKDNNKIVDAISEDEISLSDMKMNFFIDTIKINNSYDPSLYTKDDIYMIKVLYDCYKDKENVDFIIKDKLKTAELLDNGELDSFKNHDKRHIEHLRWKLNDQIEKIYYNSKSPQRNLLLYETEVVNYEIDLLEGATVKELYQKLEDEYKKEHYIKEVFDYKIDALLTAYYHLTDDNFKKSSGYFHGEEDKYHFETRSVKINKRIQEMRKR</sequence>
<reference evidence="1" key="2">
    <citation type="journal article" date="2021" name="PeerJ">
        <title>Extensive microbial diversity within the chicken gut microbiome revealed by metagenomics and culture.</title>
        <authorList>
            <person name="Gilroy R."/>
            <person name="Ravi A."/>
            <person name="Getino M."/>
            <person name="Pursley I."/>
            <person name="Horton D.L."/>
            <person name="Alikhan N.F."/>
            <person name="Baker D."/>
            <person name="Gharbi K."/>
            <person name="Hall N."/>
            <person name="Watson M."/>
            <person name="Adriaenssens E.M."/>
            <person name="Foster-Nyarko E."/>
            <person name="Jarju S."/>
            <person name="Secka A."/>
            <person name="Antonio M."/>
            <person name="Oren A."/>
            <person name="Chaudhuri R.R."/>
            <person name="La Ragione R."/>
            <person name="Hildebrand F."/>
            <person name="Pallen M.J."/>
        </authorList>
    </citation>
    <scope>NUCLEOTIDE SEQUENCE</scope>
    <source>
        <strain evidence="1">CHK195-26880</strain>
    </source>
</reference>
<name>A0A9D1KC04_9FIRM</name>
<gene>
    <name evidence="1" type="ORF">IAB59_04340</name>
</gene>
<reference evidence="1" key="1">
    <citation type="submission" date="2020-10" db="EMBL/GenBank/DDBJ databases">
        <authorList>
            <person name="Gilroy R."/>
        </authorList>
    </citation>
    <scope>NUCLEOTIDE SEQUENCE</scope>
    <source>
        <strain evidence="1">CHK195-26880</strain>
    </source>
</reference>
<dbReference type="Proteomes" id="UP000886833">
    <property type="component" value="Unassembled WGS sequence"/>
</dbReference>
<evidence type="ECO:0000313" key="2">
    <source>
        <dbReference type="Proteomes" id="UP000886833"/>
    </source>
</evidence>
<organism evidence="1 2">
    <name type="scientific">Candidatus Onthousia faecipullorum</name>
    <dbReference type="NCBI Taxonomy" id="2840887"/>
    <lineage>
        <taxon>Bacteria</taxon>
        <taxon>Bacillati</taxon>
        <taxon>Bacillota</taxon>
        <taxon>Bacilli</taxon>
        <taxon>Candidatus Onthousia</taxon>
    </lineage>
</organism>
<dbReference type="AlphaFoldDB" id="A0A9D1KC04"/>
<protein>
    <submittedName>
        <fullName evidence="1">Uncharacterized protein</fullName>
    </submittedName>
</protein>
<dbReference type="EMBL" id="DVKQ01000057">
    <property type="protein sequence ID" value="HIT37691.1"/>
    <property type="molecule type" value="Genomic_DNA"/>
</dbReference>